<accession>A0A7E4VFL7</accession>
<feature type="domain" description="F-box" evidence="1">
    <location>
        <begin position="23"/>
        <end position="69"/>
    </location>
</feature>
<dbReference type="WBParaSite" id="Pan_g19905.t1">
    <property type="protein sequence ID" value="Pan_g19905.t1"/>
    <property type="gene ID" value="Pan_g19905"/>
</dbReference>
<dbReference type="InterPro" id="IPR001810">
    <property type="entry name" value="F-box_dom"/>
</dbReference>
<organism evidence="2 3">
    <name type="scientific">Panagrellus redivivus</name>
    <name type="common">Microworm</name>
    <dbReference type="NCBI Taxonomy" id="6233"/>
    <lineage>
        <taxon>Eukaryota</taxon>
        <taxon>Metazoa</taxon>
        <taxon>Ecdysozoa</taxon>
        <taxon>Nematoda</taxon>
        <taxon>Chromadorea</taxon>
        <taxon>Rhabditida</taxon>
        <taxon>Tylenchina</taxon>
        <taxon>Panagrolaimomorpha</taxon>
        <taxon>Panagrolaimoidea</taxon>
        <taxon>Panagrolaimidae</taxon>
        <taxon>Panagrellus</taxon>
    </lineage>
</organism>
<proteinExistence type="predicted"/>
<evidence type="ECO:0000259" key="1">
    <source>
        <dbReference type="PROSITE" id="PS50181"/>
    </source>
</evidence>
<keyword evidence="2" id="KW-1185">Reference proteome</keyword>
<dbReference type="PROSITE" id="PS50181">
    <property type="entry name" value="FBOX"/>
    <property type="match status" value="1"/>
</dbReference>
<dbReference type="Proteomes" id="UP000492821">
    <property type="component" value="Unassembled WGS sequence"/>
</dbReference>
<dbReference type="AlphaFoldDB" id="A0A7E4VFL7"/>
<sequence length="256" mass="29673">MPSRSPAISRSSTALRRPTNLTSLDIDKMPHGLKSRMLELISHKNLFRLRRRSHSLKRLIDRRGYFARNLVIVGASHRNNFIKRAKRENHSRLRFLTPEEAAALRRPIYVENCLNFKYSNANEWVNKTMLKNIVPCYTTLMVTEGLRVTPMISLIHSKLLICAIADRALNFIDKTWNLFLNTLSPLSQKETFSMFTMLRGVVPDDKLKKLNYIFNQKPENIRLHQGDKAVVYGKTQLPDATMFYPAVFDTAPPHDY</sequence>
<evidence type="ECO:0000313" key="3">
    <source>
        <dbReference type="WBParaSite" id="Pan_g19905.t1"/>
    </source>
</evidence>
<evidence type="ECO:0000313" key="2">
    <source>
        <dbReference type="Proteomes" id="UP000492821"/>
    </source>
</evidence>
<reference evidence="3" key="2">
    <citation type="submission" date="2020-10" db="UniProtKB">
        <authorList>
            <consortium name="WormBaseParasite"/>
        </authorList>
    </citation>
    <scope>IDENTIFICATION</scope>
</reference>
<protein>
    <submittedName>
        <fullName evidence="3">F-box domain-containing protein</fullName>
    </submittedName>
</protein>
<reference evidence="2" key="1">
    <citation type="journal article" date="2013" name="Genetics">
        <title>The draft genome and transcriptome of Panagrellus redivivus are shaped by the harsh demands of a free-living lifestyle.</title>
        <authorList>
            <person name="Srinivasan J."/>
            <person name="Dillman A.R."/>
            <person name="Macchietto M.G."/>
            <person name="Heikkinen L."/>
            <person name="Lakso M."/>
            <person name="Fracchia K.M."/>
            <person name="Antoshechkin I."/>
            <person name="Mortazavi A."/>
            <person name="Wong G."/>
            <person name="Sternberg P.W."/>
        </authorList>
    </citation>
    <scope>NUCLEOTIDE SEQUENCE [LARGE SCALE GENOMIC DNA]</scope>
    <source>
        <strain evidence="2">MT8872</strain>
    </source>
</reference>
<name>A0A7E4VFL7_PANRE</name>